<name>A0A4P9W0M1_9FUNG</name>
<protein>
    <recommendedName>
        <fullName evidence="4">F-box domain-containing protein</fullName>
    </recommendedName>
</protein>
<dbReference type="AlphaFoldDB" id="A0A4P9W0M1"/>
<dbReference type="Proteomes" id="UP000269721">
    <property type="component" value="Unassembled WGS sequence"/>
</dbReference>
<sequence length="658" mass="72488">MNPCGSGGLTNPLFPPPPISTGDSLLPDGPKTGNHSTAIPPLPLSALRPPPEAEVPLLPNEILDEILPFLPVHVAVALRRKTRALNRADLDALKFFAGVCPAWKSTNPRWDCGGNHELACLYICAKNVHLHCSYEGRPRVASYYSVSDDEDYNEEEIYRVTEAAERGNPTPAVGVAISLNRWDVVRFLVDSGFSTKRAVNVACYYDASLEDIRYLFSLGHKGLATGDAFFHAMVHNRPAIARLLHAQGLAPADDEPLRYACHRNQSTPEMVACLLEIGARQPWDEHIGDLAWVEFSDHAMTEAASRSLEIVRFLHEHRTEGCRKEVINVAAGAGRLDNVSFLHKHRNEGCTTEAMDFATCEGHLDVVRFLHQHRPEGCTTDAMDDAAGAGHLDVVRFLHENRSEGCTTRSMDRAASGGYLDVVRFLHEKRFEGCTTVAMDEAASAGYLDVVRYLHANRSEGCTTRAIDEALGCWARAAYNAVTAATPERKGQFDAQAETFRELYLFLNAHRSEGCSPRAMDEVCSYGLMHIVQLVYDTQGNGSQLATGEEMAALEKDIESRKEVVCFLQRHCPDATFASAASANISEADISRLVYSAARGGCSELIRFLAPSTHADVLIAVINGDMEGLRILYEAGERVSDNDAEDSLRYWREAQLDR</sequence>
<accession>A0A4P9W0M1</accession>
<dbReference type="SUPFAM" id="SSF48403">
    <property type="entry name" value="Ankyrin repeat"/>
    <property type="match status" value="1"/>
</dbReference>
<evidence type="ECO:0000313" key="3">
    <source>
        <dbReference type="Proteomes" id="UP000269721"/>
    </source>
</evidence>
<feature type="region of interest" description="Disordered" evidence="1">
    <location>
        <begin position="1"/>
        <end position="45"/>
    </location>
</feature>
<dbReference type="Gene3D" id="1.25.40.20">
    <property type="entry name" value="Ankyrin repeat-containing domain"/>
    <property type="match status" value="2"/>
</dbReference>
<proteinExistence type="predicted"/>
<dbReference type="PANTHER" id="PTHR46586:SF3">
    <property type="entry name" value="ANKYRIN REPEAT-CONTAINING PROTEIN"/>
    <property type="match status" value="1"/>
</dbReference>
<dbReference type="InterPro" id="IPR002110">
    <property type="entry name" value="Ankyrin_rpt"/>
</dbReference>
<organism evidence="2 3">
    <name type="scientific">Blyttiomyces helicus</name>
    <dbReference type="NCBI Taxonomy" id="388810"/>
    <lineage>
        <taxon>Eukaryota</taxon>
        <taxon>Fungi</taxon>
        <taxon>Fungi incertae sedis</taxon>
        <taxon>Chytridiomycota</taxon>
        <taxon>Chytridiomycota incertae sedis</taxon>
        <taxon>Chytridiomycetes</taxon>
        <taxon>Chytridiomycetes incertae sedis</taxon>
        <taxon>Blyttiomyces</taxon>
    </lineage>
</organism>
<dbReference type="PANTHER" id="PTHR46586">
    <property type="entry name" value="ANKYRIN REPEAT-CONTAINING PROTEIN"/>
    <property type="match status" value="1"/>
</dbReference>
<feature type="non-terminal residue" evidence="2">
    <location>
        <position position="658"/>
    </location>
</feature>
<dbReference type="Pfam" id="PF13637">
    <property type="entry name" value="Ank_4"/>
    <property type="match status" value="1"/>
</dbReference>
<dbReference type="OrthoDB" id="10057496at2759"/>
<dbReference type="InterPro" id="IPR036770">
    <property type="entry name" value="Ankyrin_rpt-contain_sf"/>
</dbReference>
<dbReference type="InterPro" id="IPR052050">
    <property type="entry name" value="SecEffector_AnkRepeat"/>
</dbReference>
<reference evidence="3" key="1">
    <citation type="journal article" date="2018" name="Nat. Microbiol.">
        <title>Leveraging single-cell genomics to expand the fungal tree of life.</title>
        <authorList>
            <person name="Ahrendt S.R."/>
            <person name="Quandt C.A."/>
            <person name="Ciobanu D."/>
            <person name="Clum A."/>
            <person name="Salamov A."/>
            <person name="Andreopoulos B."/>
            <person name="Cheng J.F."/>
            <person name="Woyke T."/>
            <person name="Pelin A."/>
            <person name="Henrissat B."/>
            <person name="Reynolds N.K."/>
            <person name="Benny G.L."/>
            <person name="Smith M.E."/>
            <person name="James T.Y."/>
            <person name="Grigoriev I.V."/>
        </authorList>
    </citation>
    <scope>NUCLEOTIDE SEQUENCE [LARGE SCALE GENOMIC DNA]</scope>
</reference>
<keyword evidence="3" id="KW-1185">Reference proteome</keyword>
<evidence type="ECO:0008006" key="4">
    <source>
        <dbReference type="Google" id="ProtNLM"/>
    </source>
</evidence>
<evidence type="ECO:0000256" key="1">
    <source>
        <dbReference type="SAM" id="MobiDB-lite"/>
    </source>
</evidence>
<dbReference type="EMBL" id="ML000343">
    <property type="protein sequence ID" value="RKO84228.1"/>
    <property type="molecule type" value="Genomic_DNA"/>
</dbReference>
<evidence type="ECO:0000313" key="2">
    <source>
        <dbReference type="EMBL" id="RKO84228.1"/>
    </source>
</evidence>
<gene>
    <name evidence="2" type="ORF">BDK51DRAFT_49305</name>
</gene>